<evidence type="ECO:0000313" key="3">
    <source>
        <dbReference type="EMBL" id="MFB9754910.1"/>
    </source>
</evidence>
<dbReference type="Proteomes" id="UP001589619">
    <property type="component" value="Unassembled WGS sequence"/>
</dbReference>
<dbReference type="EMBL" id="JBHMAG010000016">
    <property type="protein sequence ID" value="MFB9754910.1"/>
    <property type="molecule type" value="Genomic_DNA"/>
</dbReference>
<evidence type="ECO:0000313" key="4">
    <source>
        <dbReference type="Proteomes" id="UP001589619"/>
    </source>
</evidence>
<evidence type="ECO:0000256" key="1">
    <source>
        <dbReference type="SAM" id="SignalP"/>
    </source>
</evidence>
<dbReference type="InterPro" id="IPR032693">
    <property type="entry name" value="YtkA-like_dom"/>
</dbReference>
<name>A0ABV5W3G5_9BACL</name>
<dbReference type="Pfam" id="PF13115">
    <property type="entry name" value="YtkA"/>
    <property type="match status" value="1"/>
</dbReference>
<dbReference type="RefSeq" id="WP_344910307.1">
    <property type="nucleotide sequence ID" value="NZ_BAAAYO010000008.1"/>
</dbReference>
<accession>A0ABV5W3G5</accession>
<keyword evidence="4" id="KW-1185">Reference proteome</keyword>
<proteinExistence type="predicted"/>
<dbReference type="PROSITE" id="PS51257">
    <property type="entry name" value="PROKAR_LIPOPROTEIN"/>
    <property type="match status" value="1"/>
</dbReference>
<organism evidence="3 4">
    <name type="scientific">Paenibacillus hodogayensis</name>
    <dbReference type="NCBI Taxonomy" id="279208"/>
    <lineage>
        <taxon>Bacteria</taxon>
        <taxon>Bacillati</taxon>
        <taxon>Bacillota</taxon>
        <taxon>Bacilli</taxon>
        <taxon>Bacillales</taxon>
        <taxon>Paenibacillaceae</taxon>
        <taxon>Paenibacillus</taxon>
    </lineage>
</organism>
<evidence type="ECO:0000259" key="2">
    <source>
        <dbReference type="Pfam" id="PF13115"/>
    </source>
</evidence>
<gene>
    <name evidence="3" type="ORF">ACFFNY_25330</name>
</gene>
<comment type="caution">
    <text evidence="3">The sequence shown here is derived from an EMBL/GenBank/DDBJ whole genome shotgun (WGS) entry which is preliminary data.</text>
</comment>
<sequence length="154" mass="16240">MQRGAAALVLLAAVGIAALGGCASAPSGAVDGDGVAEIIQVMIRTVPETLTSGKPVKVEARITQAGEAVDDAKKVDFELWKRGETKHRTIAGKHQGDGVYAVETTFPSDGIYYVVAHANGWNMHSMPRRQLVVGQVSAEDIAKAEADPDKSTYH</sequence>
<reference evidence="3 4" key="1">
    <citation type="submission" date="2024-09" db="EMBL/GenBank/DDBJ databases">
        <authorList>
            <person name="Sun Q."/>
            <person name="Mori K."/>
        </authorList>
    </citation>
    <scope>NUCLEOTIDE SEQUENCE [LARGE SCALE GENOMIC DNA]</scope>
    <source>
        <strain evidence="3 4">JCM 12520</strain>
    </source>
</reference>
<feature type="chain" id="PRO_5045572506" evidence="1">
    <location>
        <begin position="26"/>
        <end position="154"/>
    </location>
</feature>
<feature type="signal peptide" evidence="1">
    <location>
        <begin position="1"/>
        <end position="25"/>
    </location>
</feature>
<protein>
    <submittedName>
        <fullName evidence="3">FixH family protein</fullName>
    </submittedName>
</protein>
<keyword evidence="1" id="KW-0732">Signal</keyword>
<feature type="domain" description="YtkA-like" evidence="2">
    <location>
        <begin position="39"/>
        <end position="114"/>
    </location>
</feature>